<proteinExistence type="predicted"/>
<dbReference type="OrthoDB" id="7066404at2"/>
<reference evidence="1 2" key="1">
    <citation type="submission" date="2017-06" db="EMBL/GenBank/DDBJ databases">
        <authorList>
            <person name="Kim H.J."/>
            <person name="Triplett B.A."/>
        </authorList>
    </citation>
    <scope>NUCLEOTIDE SEQUENCE [LARGE SCALE GENOMIC DNA]</scope>
    <source>
        <strain evidence="1 2">DSM 19307</strain>
    </source>
</reference>
<protein>
    <recommendedName>
        <fullName evidence="3">Nucleotidyltransferase substrate binding protein, HI0074 family</fullName>
    </recommendedName>
</protein>
<dbReference type="RefSeq" id="WP_089355799.1">
    <property type="nucleotide sequence ID" value="NZ_FZPD01000002.1"/>
</dbReference>
<evidence type="ECO:0000313" key="2">
    <source>
        <dbReference type="Proteomes" id="UP000198393"/>
    </source>
</evidence>
<dbReference type="EMBL" id="FZPD01000002">
    <property type="protein sequence ID" value="SNS73373.1"/>
    <property type="molecule type" value="Genomic_DNA"/>
</dbReference>
<sequence length="145" mass="16467">MGNNKETIYSKFIGKLENTIKEEYYFEAAWVEYVILEDRLVSLLESTGGAGSVRMMGPKIGEIKSRMSSYAFLKGNMEADDLIPRLENWKDSRNILMHSMANGQMTMTDIEHDIVILAIDGEKLVRDFASAARRVKDRAKKEGLI</sequence>
<dbReference type="AlphaFoldDB" id="A0A239GXW6"/>
<name>A0A239GXW6_EKHLU</name>
<evidence type="ECO:0008006" key="3">
    <source>
        <dbReference type="Google" id="ProtNLM"/>
    </source>
</evidence>
<accession>A0A239GXW6</accession>
<organism evidence="1 2">
    <name type="scientific">Ekhidna lutea</name>
    <dbReference type="NCBI Taxonomy" id="447679"/>
    <lineage>
        <taxon>Bacteria</taxon>
        <taxon>Pseudomonadati</taxon>
        <taxon>Bacteroidota</taxon>
        <taxon>Cytophagia</taxon>
        <taxon>Cytophagales</taxon>
        <taxon>Reichenbachiellaceae</taxon>
        <taxon>Ekhidna</taxon>
    </lineage>
</organism>
<keyword evidence="2" id="KW-1185">Reference proteome</keyword>
<dbReference type="Proteomes" id="UP000198393">
    <property type="component" value="Unassembled WGS sequence"/>
</dbReference>
<gene>
    <name evidence="1" type="ORF">SAMN05421640_1035</name>
</gene>
<evidence type="ECO:0000313" key="1">
    <source>
        <dbReference type="EMBL" id="SNS73373.1"/>
    </source>
</evidence>